<dbReference type="AlphaFoldDB" id="A0A177FW69"/>
<accession>A0A177FW69</accession>
<evidence type="ECO:0000313" key="2">
    <source>
        <dbReference type="Proteomes" id="UP000077349"/>
    </source>
</evidence>
<evidence type="ECO:0000313" key="1">
    <source>
        <dbReference type="EMBL" id="OAG71731.1"/>
    </source>
</evidence>
<dbReference type="EMBL" id="LVHD01000295">
    <property type="protein sequence ID" value="OAG71731.1"/>
    <property type="molecule type" value="Genomic_DNA"/>
</dbReference>
<organism evidence="1 2">
    <name type="scientific">Acetobacter malorum</name>
    <dbReference type="NCBI Taxonomy" id="178901"/>
    <lineage>
        <taxon>Bacteria</taxon>
        <taxon>Pseudomonadati</taxon>
        <taxon>Pseudomonadota</taxon>
        <taxon>Alphaproteobacteria</taxon>
        <taxon>Acetobacterales</taxon>
        <taxon>Acetobacteraceae</taxon>
        <taxon>Acetobacter</taxon>
    </lineage>
</organism>
<reference evidence="1 2" key="1">
    <citation type="submission" date="2016-03" db="EMBL/GenBank/DDBJ databases">
        <title>Draft genome sequence of Acetobacter malorum CECT 7742, a strain isolated from strawberry vinegar.</title>
        <authorList>
            <person name="Sainz F."/>
            <person name="Mas A."/>
            <person name="Torija M.J."/>
        </authorList>
    </citation>
    <scope>NUCLEOTIDE SEQUENCE [LARGE SCALE GENOMIC DNA]</scope>
    <source>
        <strain evidence="1 2">CECT 7742</strain>
    </source>
</reference>
<protein>
    <submittedName>
        <fullName evidence="1">Uncharacterized protein</fullName>
    </submittedName>
</protein>
<sequence>MPAQQVAPSQAHRGRKVVFSRSLPGCKPIRVDFRKATGNAINLHNICKTVGVCFGRIGLNTVFKRITSIQSSIIARGCRVPYHAQRIRARPVICPASERMVLMTIIKAEIDKAG</sequence>
<dbReference type="Proteomes" id="UP000077349">
    <property type="component" value="Unassembled WGS sequence"/>
</dbReference>
<comment type="caution">
    <text evidence="1">The sequence shown here is derived from an EMBL/GenBank/DDBJ whole genome shotgun (WGS) entry which is preliminary data.</text>
</comment>
<gene>
    <name evidence="1" type="ORF">Amal_04065</name>
</gene>
<proteinExistence type="predicted"/>
<name>A0A177FW69_9PROT</name>